<accession>A0ABS9W9A5</accession>
<reference evidence="2 3" key="1">
    <citation type="submission" date="2022-03" db="EMBL/GenBank/DDBJ databases">
        <title>Complete genome analysis of Roseomonas KG 17.1 : a prolific producer of plant growth promoters.</title>
        <authorList>
            <person name="Saadouli I."/>
            <person name="Najjari A."/>
            <person name="Mosbah A."/>
            <person name="Ouzari H.I."/>
        </authorList>
    </citation>
    <scope>NUCLEOTIDE SEQUENCE [LARGE SCALE GENOMIC DNA]</scope>
    <source>
        <strain evidence="2 3">KG17-1</strain>
    </source>
</reference>
<dbReference type="EMBL" id="JALBUU010000079">
    <property type="protein sequence ID" value="MCI0755885.1"/>
    <property type="molecule type" value="Genomic_DNA"/>
</dbReference>
<dbReference type="RefSeq" id="WP_120010361.1">
    <property type="nucleotide sequence ID" value="NZ_JALBUU010000079.1"/>
</dbReference>
<feature type="signal peptide" evidence="1">
    <location>
        <begin position="1"/>
        <end position="24"/>
    </location>
</feature>
<sequence>MNRIASAAGLVMAAALLAPAAAFAQIEVETLDLTLMAMSAASGDYLFRGISQSRNRPAIQGAFKALHGSGLDLGFFAGIGARQEPDLPAVHMLDTRSIAWMTTAILAINLPPPTTISTMLRSHGRWPRPSTRSHGWAMRMCRPTSSASPARMCICRAVRLPPPGVQDI</sequence>
<feature type="chain" id="PRO_5045994998" evidence="1">
    <location>
        <begin position="25"/>
        <end position="168"/>
    </location>
</feature>
<evidence type="ECO:0000313" key="3">
    <source>
        <dbReference type="Proteomes" id="UP001201985"/>
    </source>
</evidence>
<protein>
    <submittedName>
        <fullName evidence="2">Uncharacterized protein</fullName>
    </submittedName>
</protein>
<comment type="caution">
    <text evidence="2">The sequence shown here is derived from an EMBL/GenBank/DDBJ whole genome shotgun (WGS) entry which is preliminary data.</text>
</comment>
<keyword evidence="1" id="KW-0732">Signal</keyword>
<gene>
    <name evidence="2" type="ORF">MON41_19650</name>
</gene>
<dbReference type="InterPro" id="IPR010239">
    <property type="entry name" value="CHP02001"/>
</dbReference>
<proteinExistence type="predicted"/>
<dbReference type="Proteomes" id="UP001201985">
    <property type="component" value="Unassembled WGS sequence"/>
</dbReference>
<evidence type="ECO:0000256" key="1">
    <source>
        <dbReference type="SAM" id="SignalP"/>
    </source>
</evidence>
<dbReference type="Pfam" id="PF09694">
    <property type="entry name" value="Gcw_chp"/>
    <property type="match status" value="1"/>
</dbReference>
<keyword evidence="3" id="KW-1185">Reference proteome</keyword>
<organism evidence="2 3">
    <name type="scientific">Teichococcus vastitatis</name>
    <dbReference type="NCBI Taxonomy" id="2307076"/>
    <lineage>
        <taxon>Bacteria</taxon>
        <taxon>Pseudomonadati</taxon>
        <taxon>Pseudomonadota</taxon>
        <taxon>Alphaproteobacteria</taxon>
        <taxon>Acetobacterales</taxon>
        <taxon>Roseomonadaceae</taxon>
        <taxon>Roseomonas</taxon>
    </lineage>
</organism>
<evidence type="ECO:0000313" key="2">
    <source>
        <dbReference type="EMBL" id="MCI0755885.1"/>
    </source>
</evidence>
<name>A0ABS9W9A5_9PROT</name>